<dbReference type="RefSeq" id="WP_205458307.1">
    <property type="nucleotide sequence ID" value="NZ_JAFHKK010000004.1"/>
</dbReference>
<sequence>MVTLSTQDLLHLAASSPKEAKALVKALVSAPSAELAVGKSTPNTIQTLLQSLATNAIAPAQVKHTLENASWFKNAPSLPNQLQTLVTLTQNDPALKPFSQALQGFLKEIVTTNGAELKQQLVRSGTGFEAALRTQSLPVDVALHQPLRQLQETLGQLPLPKTTQATLSRLFQEVLTPSTQKTPKEALKIATTALATQLQVLSKRPLFPLAEKVATLEKTLTKFQSTAAKEALQHPLLSRQAPQLPLTQETKSVLIALLKELKENPLPLPKSSQNTPQIQHLATHTKTQTIALLESILKHSSTIKHDLAPVLQAKAIPPPPSTQGTIKHKLTPLHVNAKIPSLTQEVPPDKPSATLLHVTPKAPLLIGELAWSTQAPQYFSPLLAAIPNDTEAQLKRAVSALKTLIKLLDATTLELPKALTLTKEHVLALKQQLTQAGSGELPKAIMSDVKKTLLELQNASSTSHKEANQLATKSLAQIEMHQLYGHVSQSAHTYLPYLWSGLKHGSLMVQKREEATYCQINLEFEHYRNVHIMLVLFDTQHINVSIALESPELKTRISEHIQELRLMLYAVSITPSNITLLPYEKRESLEKNTLEGDFGINLTA</sequence>
<proteinExistence type="predicted"/>
<gene>
    <name evidence="1" type="ORF">JWV37_03450</name>
</gene>
<comment type="caution">
    <text evidence="1">The sequence shown here is derived from an EMBL/GenBank/DDBJ whole genome shotgun (WGS) entry which is preliminary data.</text>
</comment>
<accession>A0ABS2WQG1</accession>
<dbReference type="EMBL" id="JAFHKK010000004">
    <property type="protein sequence ID" value="MBN2963827.1"/>
    <property type="molecule type" value="Genomic_DNA"/>
</dbReference>
<reference evidence="1" key="1">
    <citation type="submission" date="2021-02" db="EMBL/GenBank/DDBJ databases">
        <title>Sulfurospirillum tamanensis sp. nov.</title>
        <authorList>
            <person name="Frolova A."/>
            <person name="Merkel A."/>
            <person name="Slobodkin A."/>
        </authorList>
    </citation>
    <scope>NUCLEOTIDE SEQUENCE</scope>
    <source>
        <strain evidence="1">T05b</strain>
    </source>
</reference>
<evidence type="ECO:0008006" key="3">
    <source>
        <dbReference type="Google" id="ProtNLM"/>
    </source>
</evidence>
<evidence type="ECO:0000313" key="2">
    <source>
        <dbReference type="Proteomes" id="UP000703590"/>
    </source>
</evidence>
<dbReference type="Proteomes" id="UP000703590">
    <property type="component" value="Unassembled WGS sequence"/>
</dbReference>
<keyword evidence="2" id="KW-1185">Reference proteome</keyword>
<organism evidence="1 2">
    <name type="scientific">Sulfurospirillum tamanense</name>
    <dbReference type="NCBI Taxonomy" id="2813362"/>
    <lineage>
        <taxon>Bacteria</taxon>
        <taxon>Pseudomonadati</taxon>
        <taxon>Campylobacterota</taxon>
        <taxon>Epsilonproteobacteria</taxon>
        <taxon>Campylobacterales</taxon>
        <taxon>Sulfurospirillaceae</taxon>
        <taxon>Sulfurospirillum</taxon>
    </lineage>
</organism>
<reference evidence="1" key="2">
    <citation type="submission" date="2021-02" db="EMBL/GenBank/DDBJ databases">
        <authorList>
            <person name="Merkel A.Y."/>
        </authorList>
    </citation>
    <scope>NUCLEOTIDE SEQUENCE</scope>
    <source>
        <strain evidence="1">T05b</strain>
    </source>
</reference>
<protein>
    <recommendedName>
        <fullName evidence="3">Flagellar hook-length control protein-like C-terminal domain-containing protein</fullName>
    </recommendedName>
</protein>
<name>A0ABS2WQG1_9BACT</name>
<evidence type="ECO:0000313" key="1">
    <source>
        <dbReference type="EMBL" id="MBN2963827.1"/>
    </source>
</evidence>